<keyword evidence="2" id="KW-0328">Glycosyltransferase</keyword>
<dbReference type="GO" id="GO:0004582">
    <property type="term" value="F:dolichyl-phosphate beta-D-mannosyltransferase activity"/>
    <property type="evidence" value="ECO:0007669"/>
    <property type="project" value="InterPro"/>
</dbReference>
<name>Q73DZ8_BACC1</name>
<protein>
    <submittedName>
        <fullName evidence="5">Glycosyl transferase, group 2 family protein</fullName>
    </submittedName>
</protein>
<evidence type="ECO:0000256" key="1">
    <source>
        <dbReference type="ARBA" id="ARBA00006739"/>
    </source>
</evidence>
<dbReference type="SUPFAM" id="SSF53448">
    <property type="entry name" value="Nucleotide-diphospho-sugar transferases"/>
    <property type="match status" value="2"/>
</dbReference>
<dbReference type="KEGG" id="bca:BCE_0562"/>
<proteinExistence type="inferred from homology"/>
<dbReference type="AlphaFoldDB" id="Q73DZ8"/>
<feature type="domain" description="Glycosyltransferase 2-like" evidence="4">
    <location>
        <begin position="10"/>
        <end position="131"/>
    </location>
</feature>
<feature type="domain" description="Glycosyltransferase 2-like" evidence="4">
    <location>
        <begin position="278"/>
        <end position="390"/>
    </location>
</feature>
<reference evidence="5 6" key="1">
    <citation type="journal article" date="2004" name="Nucleic Acids Res.">
        <title>The genome sequence of Bacillus cereus ATCC 10987 reveals metabolic adaptations and a large plasmid related to Bacillus anthracis pXO1.</title>
        <authorList>
            <person name="Rasko D.A."/>
            <person name="Ravel J."/>
            <person name="Okstad O.A."/>
            <person name="Helgason E."/>
            <person name="Cer R.Z."/>
            <person name="Jiang L."/>
            <person name="Shores K.A."/>
            <person name="Fouts D.E."/>
            <person name="Tourasse N.J."/>
            <person name="Angiuoli S.V."/>
            <person name="Kolonay J."/>
            <person name="Nelson W.C."/>
            <person name="Kolsto A.-B."/>
            <person name="Fraser C.M."/>
            <person name="Read T.D."/>
        </authorList>
    </citation>
    <scope>NUCLEOTIDE SEQUENCE [LARGE SCALE GENOMIC DNA]</scope>
    <source>
        <strain evidence="6">ATCC 10987 / NRS 248</strain>
    </source>
</reference>
<dbReference type="Pfam" id="PF00535">
    <property type="entry name" value="Glycos_transf_2"/>
    <property type="match status" value="2"/>
</dbReference>
<dbReference type="InterPro" id="IPR001173">
    <property type="entry name" value="Glyco_trans_2-like"/>
</dbReference>
<evidence type="ECO:0000256" key="3">
    <source>
        <dbReference type="ARBA" id="ARBA00022679"/>
    </source>
</evidence>
<comment type="similarity">
    <text evidence="1">Belongs to the glycosyltransferase 2 family.</text>
</comment>
<accession>Q73DZ8</accession>
<dbReference type="Gene3D" id="3.90.550.10">
    <property type="entry name" value="Spore Coat Polysaccharide Biosynthesis Protein SpsA, Chain A"/>
    <property type="match status" value="2"/>
</dbReference>
<dbReference type="InterPro" id="IPR029044">
    <property type="entry name" value="Nucleotide-diphossugar_trans"/>
</dbReference>
<dbReference type="HOGENOM" id="CLU_049288_1_0_9"/>
<dbReference type="EMBL" id="AE017194">
    <property type="protein sequence ID" value="AAS39497.1"/>
    <property type="molecule type" value="Genomic_DNA"/>
</dbReference>
<evidence type="ECO:0000313" key="6">
    <source>
        <dbReference type="Proteomes" id="UP000002527"/>
    </source>
</evidence>
<dbReference type="GO" id="GO:0016020">
    <property type="term" value="C:membrane"/>
    <property type="evidence" value="ECO:0007669"/>
    <property type="project" value="GOC"/>
</dbReference>
<evidence type="ECO:0000313" key="5">
    <source>
        <dbReference type="EMBL" id="AAS39497.1"/>
    </source>
</evidence>
<dbReference type="Proteomes" id="UP000002527">
    <property type="component" value="Chromosome"/>
</dbReference>
<sequence length="524" mass="57789">MKKTMAKSLSIIIPVCNEADTISDVIQSAKGLNPVEIIVVANGCNDGTEEVADRLGCKVIKYTELLGNDVGRAVGAKHAIGDVLLFIDGDFAIQTSKLQLFLNPILHDQADIVLNNLDALFLKKQKPHSVTVWRQILNAMLEREELKIDSLLSVPHALTKEVVQSIGYECFVNPIVAHLRLIQSKWRISRHCAIDVITPNKFRPTEHAAYGTGLSHSEKRMIGDHIEAVAERIVGSDERGGYYDGNRKRDSVYHTLDFKDFYQGWGVTSNLYKGKQLSVIIPVQDEEKTIGNVIEELRKIEPFEIIVVVNGSSDQTATIAKEKGATTIVYKEALGNDVGRSLGTYFAKGEIVLFIDGDFVIPASELYPFAKAIADGTDVALNDLNHYLDLRVPLHLVTAFKYALNLACDRKDLGVGSLIAVPNAFSRKCLKEIGYRSLLAPCVAQVKAILSGFEVACVSRVEVDKMNRIRPSEHFAKIGHPPAVLRIIGDHIEGLEQLIVLTGSRGGFHDGNRKRDILSDFNGQ</sequence>
<dbReference type="CAZy" id="GT2">
    <property type="family name" value="Glycosyltransferase Family 2"/>
</dbReference>
<evidence type="ECO:0000259" key="4">
    <source>
        <dbReference type="Pfam" id="PF00535"/>
    </source>
</evidence>
<evidence type="ECO:0000256" key="2">
    <source>
        <dbReference type="ARBA" id="ARBA00022676"/>
    </source>
</evidence>
<dbReference type="PANTHER" id="PTHR43398:SF1">
    <property type="entry name" value="DOLICHOL-PHOSPHATE MANNOSYLTRANSFERASE SUBUNIT 1"/>
    <property type="match status" value="1"/>
</dbReference>
<keyword evidence="3 5" id="KW-0808">Transferase</keyword>
<dbReference type="InterPro" id="IPR039528">
    <property type="entry name" value="DPM1-like"/>
</dbReference>
<dbReference type="FunFam" id="3.90.550.10:FF:000134">
    <property type="entry name" value="Glycosyl transferase family 2"/>
    <property type="match status" value="1"/>
</dbReference>
<organism evidence="5 6">
    <name type="scientific">Bacillus cereus (strain ATCC 10987 / NRS 248)</name>
    <dbReference type="NCBI Taxonomy" id="222523"/>
    <lineage>
        <taxon>Bacteria</taxon>
        <taxon>Bacillati</taxon>
        <taxon>Bacillota</taxon>
        <taxon>Bacilli</taxon>
        <taxon>Bacillales</taxon>
        <taxon>Bacillaceae</taxon>
        <taxon>Bacillus</taxon>
        <taxon>Bacillus cereus group</taxon>
    </lineage>
</organism>
<gene>
    <name evidence="5" type="ordered locus">BCE_0562</name>
</gene>
<dbReference type="PANTHER" id="PTHR43398">
    <property type="entry name" value="DOLICHOL-PHOSPHATE MANNOSYLTRANSFERASE SUBUNIT 1"/>
    <property type="match status" value="1"/>
</dbReference>
<dbReference type="GO" id="GO:0009247">
    <property type="term" value="P:glycolipid biosynthetic process"/>
    <property type="evidence" value="ECO:0007669"/>
    <property type="project" value="TreeGrafter"/>
</dbReference>